<dbReference type="EMBL" id="QZDO01000014">
    <property type="protein sequence ID" value="RJL75720.1"/>
    <property type="molecule type" value="Genomic_DNA"/>
</dbReference>
<feature type="domain" description="BioF2-like acetyltransferase" evidence="1">
    <location>
        <begin position="184"/>
        <end position="318"/>
    </location>
</feature>
<dbReference type="InterPro" id="IPR016181">
    <property type="entry name" value="Acyl_CoA_acyltransferase"/>
</dbReference>
<accession>A0ABX9NUU6</accession>
<evidence type="ECO:0000259" key="1">
    <source>
        <dbReference type="Pfam" id="PF13480"/>
    </source>
</evidence>
<name>A0ABX9NUU6_9GAMM</name>
<dbReference type="Gene3D" id="3.40.630.30">
    <property type="match status" value="1"/>
</dbReference>
<dbReference type="SUPFAM" id="SSF55729">
    <property type="entry name" value="Acyl-CoA N-acyltransferases (Nat)"/>
    <property type="match status" value="1"/>
</dbReference>
<organism evidence="2 3">
    <name type="scientific">Dickeya dianthicola</name>
    <dbReference type="NCBI Taxonomy" id="204039"/>
    <lineage>
        <taxon>Bacteria</taxon>
        <taxon>Pseudomonadati</taxon>
        <taxon>Pseudomonadota</taxon>
        <taxon>Gammaproteobacteria</taxon>
        <taxon>Enterobacterales</taxon>
        <taxon>Pectobacteriaceae</taxon>
        <taxon>Dickeya</taxon>
    </lineage>
</organism>
<sequence>MEIKCLQSITQIDTTAFQCFHRQANGSIFYDYRFLLALEERPLLPHLKTYYLIAQKDDALRGFLPVYLQTDVDPFGVLTASLGYPFDADTRALFSHVMHVSDSALLHTDDSSQIFPALLTALDTLAQEERVLSYGLLNLTAGNAEDICRYSPEWQNNFMWNRFSCDLRPFSNLEQIIAGLNAEGRREANRQKRKFEQSGGEVRWLPVSAANLHEVTALCQQTTARNGTPRYYPSESVSHLLQRTEAFTRIVEIRQNGRLAGIGIVFIDGKKLHLWAVGMDYSVADFSPYTLLYLDMYRFALANGIETLEAGRTTQRIKERLGFSAVPLYSVTKRRGFYV</sequence>
<dbReference type="Proteomes" id="UP000266633">
    <property type="component" value="Unassembled WGS sequence"/>
</dbReference>
<evidence type="ECO:0000313" key="2">
    <source>
        <dbReference type="EMBL" id="RJL75720.1"/>
    </source>
</evidence>
<dbReference type="InterPro" id="IPR038740">
    <property type="entry name" value="BioF2-like_GNAT_dom"/>
</dbReference>
<comment type="caution">
    <text evidence="2">The sequence shown here is derived from an EMBL/GenBank/DDBJ whole genome shotgun (WGS) entry which is preliminary data.</text>
</comment>
<dbReference type="Pfam" id="PF13480">
    <property type="entry name" value="Acetyltransf_6"/>
    <property type="match status" value="1"/>
</dbReference>
<proteinExistence type="predicted"/>
<protein>
    <submittedName>
        <fullName evidence="2">GNAT family N-acetyltransferase</fullName>
    </submittedName>
</protein>
<keyword evidence="3" id="KW-1185">Reference proteome</keyword>
<gene>
    <name evidence="2" type="ORF">D5077_04505</name>
</gene>
<evidence type="ECO:0000313" key="3">
    <source>
        <dbReference type="Proteomes" id="UP000266633"/>
    </source>
</evidence>
<dbReference type="GeneID" id="49321374"/>
<dbReference type="RefSeq" id="WP_024108545.1">
    <property type="nucleotide sequence ID" value="NZ_CP031560.1"/>
</dbReference>
<reference evidence="2 3" key="1">
    <citation type="submission" date="2018-09" db="EMBL/GenBank/DDBJ databases">
        <title>Phylogenetic diversity of Pectobacterium and Dickeya strains causing blackleg disease of potato in Morocco.</title>
        <authorList>
            <person name="Oulghazi S."/>
            <person name="Moumni M."/>
            <person name="Faure D."/>
        </authorList>
    </citation>
    <scope>NUCLEOTIDE SEQUENCE [LARGE SCALE GENOMIC DNA]</scope>
    <source>
        <strain evidence="2 3">S4.16.03.LID</strain>
    </source>
</reference>